<proteinExistence type="inferred from homology"/>
<keyword evidence="5" id="KW-0498">Mitosis</keyword>
<dbReference type="GO" id="GO:0034501">
    <property type="term" value="P:protein localization to kinetochore"/>
    <property type="evidence" value="ECO:0007669"/>
    <property type="project" value="TreeGrafter"/>
</dbReference>
<dbReference type="GO" id="GO:1990423">
    <property type="term" value="C:RZZ complex"/>
    <property type="evidence" value="ECO:0007669"/>
    <property type="project" value="InterPro"/>
</dbReference>
<dbReference type="GO" id="GO:0007094">
    <property type="term" value="P:mitotic spindle assembly checkpoint signaling"/>
    <property type="evidence" value="ECO:0007669"/>
    <property type="project" value="TreeGrafter"/>
</dbReference>
<evidence type="ECO:0000313" key="8">
    <source>
        <dbReference type="EMBL" id="KAJ2677133.1"/>
    </source>
</evidence>
<keyword evidence="6" id="KW-0131">Cell cycle</keyword>
<reference evidence="8" key="1">
    <citation type="submission" date="2022-07" db="EMBL/GenBank/DDBJ databases">
        <title>Phylogenomic reconstructions and comparative analyses of Kickxellomycotina fungi.</title>
        <authorList>
            <person name="Reynolds N.K."/>
            <person name="Stajich J.E."/>
            <person name="Barry K."/>
            <person name="Grigoriev I.V."/>
            <person name="Crous P."/>
            <person name="Smith M.E."/>
        </authorList>
    </citation>
    <scope>NUCLEOTIDE SEQUENCE</scope>
    <source>
        <strain evidence="8">NRRL 3115</strain>
    </source>
</reference>
<gene>
    <name evidence="8" type="ORF">GGI25_003228</name>
</gene>
<comment type="subcellular location">
    <subcellularLocation>
        <location evidence="1">Chromosome</location>
        <location evidence="1">Centromere</location>
    </subcellularLocation>
</comment>
<evidence type="ECO:0000256" key="6">
    <source>
        <dbReference type="ARBA" id="ARBA00023306"/>
    </source>
</evidence>
<dbReference type="Proteomes" id="UP001151518">
    <property type="component" value="Unassembled WGS sequence"/>
</dbReference>
<sequence>MAITLTKELLSAFVESATNKVQQTLDNNHITPFVFASTALLWLIPARVNHPLRRAIGLSTPFILITAPLEPAKKETIRLNPVQNIACGADPLEDWKSLTFHKDSVQRVSAFSHEWGCQRLLPLERNKARMLTAQYAQILPQLSGAEDKPLSLPMLVFTKKVDMCSGAPFYLTVFPPDCPFAFANVIAIKQADSVGATGTVEVLAQSKREQASMQNWIEYDLLGSPAAAELSDDAILASSSFPVPSAVLDDTDEFGDVSLHSADENNRPADFESPPFPNLAPSQSHVVLHAVWAAESVAGGRCKVELPPLPPPGTQWILELLSTPLAQEEPDASRSLRALYMEIKRLDVWCQCWLDGAKWIDGSTQPFETHPWQNDQSTSSSVDDTMEFEDKADQNTLEAHRSDFGIKIDEFIDTSIYDTRGSTTLGRLGRTHDIHALAGFPMREDLDFTERLWNLAHYAYDDSDLSETIAAVAEGLETKKLQPYIHHGNKSPLGQLIRDALQIAQSKTLVDEEAERERLAAQLDMWVDERPLDAFVHIGVHKLRADFWFYFVGGHLATPKQLEPFLDLTIEPEKLVPRYWLLIRALEMWWLVQQAVPGMPQQFVRQIVGALLSHFAAHLETVNQKLAEKDASQSAFGLVLQYMKPIKLALYLPMYSTEVQEFAMSIADGFAPARYTAMAASKPTESEGTSSQVLAPKRRMFVLTKTPALIDMHFAVNGDDSEHDVVLNTDTGEIGGEWENDDYIVFEAKLF</sequence>
<name>A0A9W8G2C4_9FUNG</name>
<evidence type="ECO:0000256" key="5">
    <source>
        <dbReference type="ARBA" id="ARBA00022776"/>
    </source>
</evidence>
<evidence type="ECO:0000256" key="4">
    <source>
        <dbReference type="ARBA" id="ARBA00022618"/>
    </source>
</evidence>
<keyword evidence="7" id="KW-0137">Centromere</keyword>
<accession>A0A9W8G2C4</accession>
<keyword evidence="4" id="KW-0132">Cell division</keyword>
<dbReference type="Gene3D" id="1.10.287.1880">
    <property type="match status" value="1"/>
</dbReference>
<dbReference type="EMBL" id="JANBTW010000034">
    <property type="protein sequence ID" value="KAJ2677133.1"/>
    <property type="molecule type" value="Genomic_DNA"/>
</dbReference>
<dbReference type="AlphaFoldDB" id="A0A9W8G2C4"/>
<evidence type="ECO:0000256" key="3">
    <source>
        <dbReference type="ARBA" id="ARBA00022454"/>
    </source>
</evidence>
<dbReference type="InterPro" id="IPR018630">
    <property type="entry name" value="Zwilch"/>
</dbReference>
<evidence type="ECO:0000313" key="9">
    <source>
        <dbReference type="Proteomes" id="UP001151518"/>
    </source>
</evidence>
<organism evidence="8 9">
    <name type="scientific">Coemansia spiralis</name>
    <dbReference type="NCBI Taxonomy" id="417178"/>
    <lineage>
        <taxon>Eukaryota</taxon>
        <taxon>Fungi</taxon>
        <taxon>Fungi incertae sedis</taxon>
        <taxon>Zoopagomycota</taxon>
        <taxon>Kickxellomycotina</taxon>
        <taxon>Kickxellomycetes</taxon>
        <taxon>Kickxellales</taxon>
        <taxon>Kickxellaceae</taxon>
        <taxon>Coemansia</taxon>
    </lineage>
</organism>
<dbReference type="GO" id="GO:0051301">
    <property type="term" value="P:cell division"/>
    <property type="evidence" value="ECO:0007669"/>
    <property type="project" value="UniProtKB-KW"/>
</dbReference>
<protein>
    <submittedName>
        <fullName evidence="8">Uncharacterized protein</fullName>
    </submittedName>
</protein>
<dbReference type="PANTHER" id="PTHR15995">
    <property type="entry name" value="PROTEIN ZWILCH HOMOLOG"/>
    <property type="match status" value="1"/>
</dbReference>
<keyword evidence="3" id="KW-0158">Chromosome</keyword>
<dbReference type="OrthoDB" id="5556307at2759"/>
<dbReference type="PANTHER" id="PTHR15995:SF1">
    <property type="entry name" value="PROTEIN ZWILCH HOMOLOG"/>
    <property type="match status" value="1"/>
</dbReference>
<evidence type="ECO:0000256" key="7">
    <source>
        <dbReference type="ARBA" id="ARBA00023328"/>
    </source>
</evidence>
<comment type="caution">
    <text evidence="8">The sequence shown here is derived from an EMBL/GenBank/DDBJ whole genome shotgun (WGS) entry which is preliminary data.</text>
</comment>
<evidence type="ECO:0000256" key="1">
    <source>
        <dbReference type="ARBA" id="ARBA00004584"/>
    </source>
</evidence>
<dbReference type="Pfam" id="PF09817">
    <property type="entry name" value="Zwilch"/>
    <property type="match status" value="1"/>
</dbReference>
<evidence type="ECO:0000256" key="2">
    <source>
        <dbReference type="ARBA" id="ARBA00009062"/>
    </source>
</evidence>
<comment type="similarity">
    <text evidence="2">Belongs to the ZWILCH family.</text>
</comment>
<dbReference type="Gene3D" id="1.20.58.730">
    <property type="match status" value="1"/>
</dbReference>